<sequence>MTTPMPRSVITITGLTLVSLTAFAANSVLCRMALGQQSIDAASFTAVRLLSGAAMLWLLLRFKTRPEHGQGRGSWRAGLMLFIYAAAFSYAYTSLTTGTGALILFAAVQLTMLLMALAGGHRMQGLELAGLLIAFTGFVYLVLPGLATPSLLGLVLMTLSGIAWGFYTLAGRGSLHPTHDTAFNMFRAAPLALVMLIIGLLNGHAEGRGIVLAVLSGALASGLGYAVWYTALRSLSAPQAAVLQLLVPVIAAAGGVAFMDEHITVRLVIATVLTLSGILLVITARARAPRG</sequence>
<dbReference type="InterPro" id="IPR050638">
    <property type="entry name" value="AA-Vitamin_Transporters"/>
</dbReference>
<dbReference type="SUPFAM" id="SSF103481">
    <property type="entry name" value="Multidrug resistance efflux transporter EmrE"/>
    <property type="match status" value="2"/>
</dbReference>
<keyword evidence="2 5" id="KW-0812">Transmembrane</keyword>
<proteinExistence type="predicted"/>
<evidence type="ECO:0000256" key="5">
    <source>
        <dbReference type="SAM" id="Phobius"/>
    </source>
</evidence>
<evidence type="ECO:0000256" key="4">
    <source>
        <dbReference type="ARBA" id="ARBA00023136"/>
    </source>
</evidence>
<gene>
    <name evidence="7" type="ORF">C4K68_17740</name>
</gene>
<dbReference type="Pfam" id="PF00892">
    <property type="entry name" value="EamA"/>
    <property type="match status" value="1"/>
</dbReference>
<dbReference type="Proteomes" id="UP000238196">
    <property type="component" value="Unassembled WGS sequence"/>
</dbReference>
<feature type="transmembrane region" description="Helical" evidence="5">
    <location>
        <begin position="125"/>
        <end position="143"/>
    </location>
</feature>
<dbReference type="OrthoDB" id="321830at2"/>
<organism evidence="7 8">
    <name type="scientific">Proteobacteria bacterium 228</name>
    <dbReference type="NCBI Taxonomy" id="2083153"/>
    <lineage>
        <taxon>Bacteria</taxon>
        <taxon>Pseudomonadati</taxon>
        <taxon>Pseudomonadota</taxon>
    </lineage>
</organism>
<protein>
    <submittedName>
        <fullName evidence="7">EamA family transporter</fullName>
    </submittedName>
</protein>
<evidence type="ECO:0000256" key="1">
    <source>
        <dbReference type="ARBA" id="ARBA00004141"/>
    </source>
</evidence>
<evidence type="ECO:0000256" key="2">
    <source>
        <dbReference type="ARBA" id="ARBA00022692"/>
    </source>
</evidence>
<comment type="caution">
    <text evidence="7">The sequence shown here is derived from an EMBL/GenBank/DDBJ whole genome shotgun (WGS) entry which is preliminary data.</text>
</comment>
<feature type="transmembrane region" description="Helical" evidence="5">
    <location>
        <begin position="74"/>
        <end position="92"/>
    </location>
</feature>
<feature type="transmembrane region" description="Helical" evidence="5">
    <location>
        <begin position="40"/>
        <end position="62"/>
    </location>
</feature>
<dbReference type="GO" id="GO:0016020">
    <property type="term" value="C:membrane"/>
    <property type="evidence" value="ECO:0007669"/>
    <property type="project" value="UniProtKB-SubCell"/>
</dbReference>
<dbReference type="EMBL" id="PRLP01000058">
    <property type="protein sequence ID" value="PPC76017.1"/>
    <property type="molecule type" value="Genomic_DNA"/>
</dbReference>
<dbReference type="AlphaFoldDB" id="A0A2S5KME8"/>
<feature type="transmembrane region" description="Helical" evidence="5">
    <location>
        <begin position="182"/>
        <end position="203"/>
    </location>
</feature>
<feature type="transmembrane region" description="Helical" evidence="5">
    <location>
        <begin position="98"/>
        <end position="118"/>
    </location>
</feature>
<reference evidence="7 8" key="1">
    <citation type="submission" date="2018-02" db="EMBL/GenBank/DDBJ databases">
        <title>novel marine gammaproteobacteria from coastal saline agro ecosystem.</title>
        <authorList>
            <person name="Krishnan R."/>
            <person name="Ramesh Kumar N."/>
        </authorList>
    </citation>
    <scope>NUCLEOTIDE SEQUENCE [LARGE SCALE GENOMIC DNA]</scope>
    <source>
        <strain evidence="7 8">228</strain>
    </source>
</reference>
<dbReference type="InterPro" id="IPR000620">
    <property type="entry name" value="EamA_dom"/>
</dbReference>
<feature type="transmembrane region" description="Helical" evidence="5">
    <location>
        <begin position="209"/>
        <end position="228"/>
    </location>
</feature>
<dbReference type="PANTHER" id="PTHR32322">
    <property type="entry name" value="INNER MEMBRANE TRANSPORTER"/>
    <property type="match status" value="1"/>
</dbReference>
<feature type="domain" description="EamA" evidence="6">
    <location>
        <begin position="152"/>
        <end position="282"/>
    </location>
</feature>
<dbReference type="PANTHER" id="PTHR32322:SF9">
    <property type="entry name" value="AMINO-ACID METABOLITE EFFLUX PUMP-RELATED"/>
    <property type="match status" value="1"/>
</dbReference>
<dbReference type="InterPro" id="IPR037185">
    <property type="entry name" value="EmrE-like"/>
</dbReference>
<evidence type="ECO:0000256" key="3">
    <source>
        <dbReference type="ARBA" id="ARBA00022989"/>
    </source>
</evidence>
<keyword evidence="4 5" id="KW-0472">Membrane</keyword>
<feature type="transmembrane region" description="Helical" evidence="5">
    <location>
        <begin position="240"/>
        <end position="259"/>
    </location>
</feature>
<feature type="transmembrane region" description="Helical" evidence="5">
    <location>
        <begin position="149"/>
        <end position="170"/>
    </location>
</feature>
<evidence type="ECO:0000313" key="8">
    <source>
        <dbReference type="Proteomes" id="UP000238196"/>
    </source>
</evidence>
<feature type="transmembrane region" description="Helical" evidence="5">
    <location>
        <begin position="265"/>
        <end position="284"/>
    </location>
</feature>
<accession>A0A2S5KME8</accession>
<name>A0A2S5KME8_9PROT</name>
<evidence type="ECO:0000259" key="6">
    <source>
        <dbReference type="Pfam" id="PF00892"/>
    </source>
</evidence>
<evidence type="ECO:0000313" key="7">
    <source>
        <dbReference type="EMBL" id="PPC76017.1"/>
    </source>
</evidence>
<keyword evidence="3 5" id="KW-1133">Transmembrane helix</keyword>
<comment type="subcellular location">
    <subcellularLocation>
        <location evidence="1">Membrane</location>
        <topology evidence="1">Multi-pass membrane protein</topology>
    </subcellularLocation>
</comment>